<organism evidence="1 2">
    <name type="scientific">Rotaria sordida</name>
    <dbReference type="NCBI Taxonomy" id="392033"/>
    <lineage>
        <taxon>Eukaryota</taxon>
        <taxon>Metazoa</taxon>
        <taxon>Spiralia</taxon>
        <taxon>Gnathifera</taxon>
        <taxon>Rotifera</taxon>
        <taxon>Eurotatoria</taxon>
        <taxon>Bdelloidea</taxon>
        <taxon>Philodinida</taxon>
        <taxon>Philodinidae</taxon>
        <taxon>Rotaria</taxon>
    </lineage>
</organism>
<reference evidence="1" key="1">
    <citation type="submission" date="2021-02" db="EMBL/GenBank/DDBJ databases">
        <authorList>
            <person name="Nowell W R."/>
        </authorList>
    </citation>
    <scope>NUCLEOTIDE SEQUENCE</scope>
</reference>
<comment type="caution">
    <text evidence="1">The sequence shown here is derived from an EMBL/GenBank/DDBJ whole genome shotgun (WGS) entry which is preliminary data.</text>
</comment>
<sequence length="462" mass="53727">MALVENHKPNDSLQSDDDDDDENIIYVIDISNGSFPEQMPNRIESGDTIEFKTNQTDEYDIFQVYKDEDNYYRVNNGFELLNIKNNTTKNNRRILLSLNLHQSKIELYFCIIPSSQREIILKSRKCLNENCEKNCLIIHKNEIKFSLSDNKESQKLILHKGDTIKLDWISKRGNGYRIEEKKFCPISGGLYKVEQTSEIITNRTQSKGNFTKTFNEFGTSFLFRLTETNQIHDIIVCIIKDNYHIKHIEITDINIQPNVISIEQNDSIIFEWNTIEKQTIVQIEPFIIDQTNQQSIELKTEGKHFFWPNEPSCRGYMIHKFHETGIFCFKTANNQIGTIIVEPKITIHSFPIFGDQLILKMKTTDLIQFEWKMTDSQDEPILITIDANSSVVPDTTGGLTGIFDCSIHKCVKVEPFFRHHFHTCEAFIFNIPQHGLYNFSYSDNRDDVVLSVIVQKKSSCYV</sequence>
<dbReference type="EMBL" id="CAJNOL010011557">
    <property type="protein sequence ID" value="CAF1655992.1"/>
    <property type="molecule type" value="Genomic_DNA"/>
</dbReference>
<proteinExistence type="predicted"/>
<name>A0A816F7M6_9BILA</name>
<dbReference type="Proteomes" id="UP000663870">
    <property type="component" value="Unassembled WGS sequence"/>
</dbReference>
<keyword evidence="2" id="KW-1185">Reference proteome</keyword>
<gene>
    <name evidence="1" type="ORF">JXQ802_LOCUS55278</name>
</gene>
<protein>
    <submittedName>
        <fullName evidence="1">Uncharacterized protein</fullName>
    </submittedName>
</protein>
<evidence type="ECO:0000313" key="2">
    <source>
        <dbReference type="Proteomes" id="UP000663870"/>
    </source>
</evidence>
<evidence type="ECO:0000313" key="1">
    <source>
        <dbReference type="EMBL" id="CAF1655992.1"/>
    </source>
</evidence>
<dbReference type="AlphaFoldDB" id="A0A816F7M6"/>
<accession>A0A816F7M6</accession>